<feature type="domain" description="Enoyl reductase (ER)" evidence="1">
    <location>
        <begin position="14"/>
        <end position="338"/>
    </location>
</feature>
<sequence length="341" mass="37018">MRGTRNVWRTPKAGAISNLKMVQEVLDVPDLEKVRIEVKSVGLNFADIFALTGLYSATPEGSFIPGLEFSGVVDEIGASANTQFKVGDRVYGCTRFGGYTNCVDVLPQHCRKIPEGWSFSEAAAFPAQSLTAFYALSELGALKPGQVVLIHSAAGGVGLQAMRMVKRLGGVPIGTVGSVAKQQFLSAQGFNEVIVRGKNFAVQLKTQLAGRPLHMVLDGIGGEIQKRSFAALAPTGRLIVFGAAEFTPGDKPNWWKAAWLYLKRPRYDVMDMISTNKSVMAFNLIWLWQEQALFDQLLTGCANLNLPAPFVGREFAFAQAHDAIEHLRSGQSVGKVVLTLD</sequence>
<dbReference type="SMART" id="SM00829">
    <property type="entry name" value="PKS_ER"/>
    <property type="match status" value="1"/>
</dbReference>
<dbReference type="InterPro" id="IPR020843">
    <property type="entry name" value="ER"/>
</dbReference>
<dbReference type="PANTHER" id="PTHR43677:SF4">
    <property type="entry name" value="QUINONE OXIDOREDUCTASE-LIKE PROTEIN 2"/>
    <property type="match status" value="1"/>
</dbReference>
<dbReference type="KEGG" id="mpaf:R5R33_08975"/>
<dbReference type="PANTHER" id="PTHR43677">
    <property type="entry name" value="SHORT-CHAIN DEHYDROGENASE/REDUCTASE"/>
    <property type="match status" value="1"/>
</dbReference>
<dbReference type="GO" id="GO:0016491">
    <property type="term" value="F:oxidoreductase activity"/>
    <property type="evidence" value="ECO:0007669"/>
    <property type="project" value="InterPro"/>
</dbReference>
<dbReference type="Pfam" id="PF13602">
    <property type="entry name" value="ADH_zinc_N_2"/>
    <property type="match status" value="1"/>
</dbReference>
<gene>
    <name evidence="2" type="ORF">R5R33_08975</name>
</gene>
<dbReference type="AlphaFoldDB" id="A0AAU0N4G2"/>
<dbReference type="InterPro" id="IPR051397">
    <property type="entry name" value="Zn-ADH-like_protein"/>
</dbReference>
<accession>A0AAU0N4G2</accession>
<name>A0AAU0N4G2_9GAMM</name>
<dbReference type="InterPro" id="IPR011032">
    <property type="entry name" value="GroES-like_sf"/>
</dbReference>
<dbReference type="Gene3D" id="3.40.50.720">
    <property type="entry name" value="NAD(P)-binding Rossmann-like Domain"/>
    <property type="match status" value="1"/>
</dbReference>
<dbReference type="Pfam" id="PF08240">
    <property type="entry name" value="ADH_N"/>
    <property type="match status" value="1"/>
</dbReference>
<organism evidence="2 3">
    <name type="scientific">Microbulbifer pacificus</name>
    <dbReference type="NCBI Taxonomy" id="407164"/>
    <lineage>
        <taxon>Bacteria</taxon>
        <taxon>Pseudomonadati</taxon>
        <taxon>Pseudomonadota</taxon>
        <taxon>Gammaproteobacteria</taxon>
        <taxon>Cellvibrionales</taxon>
        <taxon>Microbulbiferaceae</taxon>
        <taxon>Microbulbifer</taxon>
    </lineage>
</organism>
<dbReference type="EMBL" id="CP137555">
    <property type="protein sequence ID" value="WOX07250.1"/>
    <property type="molecule type" value="Genomic_DNA"/>
</dbReference>
<dbReference type="Proteomes" id="UP001302477">
    <property type="component" value="Chromosome"/>
</dbReference>
<reference evidence="2 3" key="1">
    <citation type="submission" date="2023-10" db="EMBL/GenBank/DDBJ databases">
        <title>Description of Microbulbifer bruguierae sp. nov., isolated from the sediments of mangrove plant Bruguiera sexangula and comparative genomic analyses of the genus Microbulbifer.</title>
        <authorList>
            <person name="Long M."/>
        </authorList>
    </citation>
    <scope>NUCLEOTIDE SEQUENCE [LARGE SCALE GENOMIC DNA]</scope>
    <source>
        <strain evidence="2 3">SPO729</strain>
    </source>
</reference>
<dbReference type="InterPro" id="IPR036291">
    <property type="entry name" value="NAD(P)-bd_dom_sf"/>
</dbReference>
<protein>
    <submittedName>
        <fullName evidence="2">Zinc-binding dehydrogenase</fullName>
    </submittedName>
</protein>
<dbReference type="InterPro" id="IPR013154">
    <property type="entry name" value="ADH-like_N"/>
</dbReference>
<dbReference type="SUPFAM" id="SSF51735">
    <property type="entry name" value="NAD(P)-binding Rossmann-fold domains"/>
    <property type="match status" value="1"/>
</dbReference>
<dbReference type="Gene3D" id="3.90.180.10">
    <property type="entry name" value="Medium-chain alcohol dehydrogenases, catalytic domain"/>
    <property type="match status" value="1"/>
</dbReference>
<evidence type="ECO:0000313" key="2">
    <source>
        <dbReference type="EMBL" id="WOX07250.1"/>
    </source>
</evidence>
<evidence type="ECO:0000259" key="1">
    <source>
        <dbReference type="SMART" id="SM00829"/>
    </source>
</evidence>
<dbReference type="RefSeq" id="WP_318955679.1">
    <property type="nucleotide sequence ID" value="NZ_CP137555.1"/>
</dbReference>
<dbReference type="SUPFAM" id="SSF50129">
    <property type="entry name" value="GroES-like"/>
    <property type="match status" value="1"/>
</dbReference>
<evidence type="ECO:0000313" key="3">
    <source>
        <dbReference type="Proteomes" id="UP001302477"/>
    </source>
</evidence>
<proteinExistence type="predicted"/>
<keyword evidence="3" id="KW-1185">Reference proteome</keyword>